<dbReference type="OrthoDB" id="414270at2759"/>
<dbReference type="InterPro" id="IPR026286">
    <property type="entry name" value="MaiA/AMDase"/>
</dbReference>
<dbReference type="Pfam" id="PF17645">
    <property type="entry name" value="Amdase"/>
    <property type="match status" value="1"/>
</dbReference>
<sequence length="249" mass="26873">MPKRIRVGILTPSSNTALEPLTCALLASFNTQQSTYHITAHFSRFPVTTISLSPSGLAQFELAPILHAAELLAHAEVDIIGWSGTSAGWLGFDKDVTLCEEIEKVTGIKATTSVLALNKALELWGVKKLGLVTPYQADVQAKIAENYTGIGVLIGESMERHLGVVKNTDIAKTGEEVLDGLVGEVVGGGVDAVTTFCTNLVAAQRVEFWEKKYGVPLFDTVTTVVWDMLRECGVHAKELEGWGMIFQKG</sequence>
<protein>
    <submittedName>
        <fullName evidence="1">Putative Asp/Glu racemase</fullName>
    </submittedName>
</protein>
<gene>
    <name evidence="1" type="ORF">K444DRAFT_666466</name>
</gene>
<evidence type="ECO:0000313" key="1">
    <source>
        <dbReference type="EMBL" id="PMD55798.1"/>
    </source>
</evidence>
<organism evidence="1 2">
    <name type="scientific">Hyaloscypha bicolor E</name>
    <dbReference type="NCBI Taxonomy" id="1095630"/>
    <lineage>
        <taxon>Eukaryota</taxon>
        <taxon>Fungi</taxon>
        <taxon>Dikarya</taxon>
        <taxon>Ascomycota</taxon>
        <taxon>Pezizomycotina</taxon>
        <taxon>Leotiomycetes</taxon>
        <taxon>Helotiales</taxon>
        <taxon>Hyaloscyphaceae</taxon>
        <taxon>Hyaloscypha</taxon>
        <taxon>Hyaloscypha bicolor</taxon>
    </lineage>
</organism>
<reference evidence="1 2" key="1">
    <citation type="submission" date="2016-04" db="EMBL/GenBank/DDBJ databases">
        <title>A degradative enzymes factory behind the ericoid mycorrhizal symbiosis.</title>
        <authorList>
            <consortium name="DOE Joint Genome Institute"/>
            <person name="Martino E."/>
            <person name="Morin E."/>
            <person name="Grelet G."/>
            <person name="Kuo A."/>
            <person name="Kohler A."/>
            <person name="Daghino S."/>
            <person name="Barry K."/>
            <person name="Choi C."/>
            <person name="Cichocki N."/>
            <person name="Clum A."/>
            <person name="Copeland A."/>
            <person name="Hainaut M."/>
            <person name="Haridas S."/>
            <person name="Labutti K."/>
            <person name="Lindquist E."/>
            <person name="Lipzen A."/>
            <person name="Khouja H.-R."/>
            <person name="Murat C."/>
            <person name="Ohm R."/>
            <person name="Olson A."/>
            <person name="Spatafora J."/>
            <person name="Veneault-Fourrey C."/>
            <person name="Henrissat B."/>
            <person name="Grigoriev I."/>
            <person name="Martin F."/>
            <person name="Perotto S."/>
        </authorList>
    </citation>
    <scope>NUCLEOTIDE SEQUENCE [LARGE SCALE GENOMIC DNA]</scope>
    <source>
        <strain evidence="1 2">E</strain>
    </source>
</reference>
<evidence type="ECO:0000313" key="2">
    <source>
        <dbReference type="Proteomes" id="UP000235371"/>
    </source>
</evidence>
<keyword evidence="2" id="KW-1185">Reference proteome</keyword>
<dbReference type="Proteomes" id="UP000235371">
    <property type="component" value="Unassembled WGS sequence"/>
</dbReference>
<accession>A0A2J6SYE6</accession>
<dbReference type="Gene3D" id="3.40.50.12500">
    <property type="match status" value="1"/>
</dbReference>
<proteinExistence type="predicted"/>
<dbReference type="PIRSF" id="PIRSF015736">
    <property type="entry name" value="MI"/>
    <property type="match status" value="1"/>
</dbReference>
<dbReference type="AlphaFoldDB" id="A0A2J6SYE6"/>
<dbReference type="STRING" id="1095630.A0A2J6SYE6"/>
<dbReference type="RefSeq" id="XP_024732702.1">
    <property type="nucleotide sequence ID" value="XM_024887190.1"/>
</dbReference>
<dbReference type="InParanoid" id="A0A2J6SYE6"/>
<dbReference type="EMBL" id="KZ613854">
    <property type="protein sequence ID" value="PMD55798.1"/>
    <property type="molecule type" value="Genomic_DNA"/>
</dbReference>
<name>A0A2J6SYE6_9HELO</name>
<dbReference type="GeneID" id="36595266"/>
<dbReference type="PANTHER" id="PTHR40267:SF1">
    <property type="entry name" value="BLR3294 PROTEIN"/>
    <property type="match status" value="1"/>
</dbReference>
<dbReference type="PANTHER" id="PTHR40267">
    <property type="entry name" value="BLR3294 PROTEIN"/>
    <property type="match status" value="1"/>
</dbReference>
<dbReference type="InterPro" id="IPR053714">
    <property type="entry name" value="Iso_Racemase_Enz_sf"/>
</dbReference>